<evidence type="ECO:0000313" key="2">
    <source>
        <dbReference type="Proteomes" id="UP001202328"/>
    </source>
</evidence>
<dbReference type="Proteomes" id="UP001202328">
    <property type="component" value="Unassembled WGS sequence"/>
</dbReference>
<name>A0AAD4T806_9MAGN</name>
<comment type="caution">
    <text evidence="1">The sequence shown here is derived from an EMBL/GenBank/DDBJ whole genome shotgun (WGS) entry which is preliminary data.</text>
</comment>
<sequence length="120" mass="13272">MAISKNKRTSKGEKGGKKIVNFFLPRKIGMISRHHICFSVRNAGKTLGSKTRGTKLQSTVIRDSSTNCHSGVETRVVVDDLELEIAEVDGVNVTRLGIVTYNASVRHSDEYTTGIEYTCR</sequence>
<organism evidence="1 2">
    <name type="scientific">Papaver atlanticum</name>
    <dbReference type="NCBI Taxonomy" id="357466"/>
    <lineage>
        <taxon>Eukaryota</taxon>
        <taxon>Viridiplantae</taxon>
        <taxon>Streptophyta</taxon>
        <taxon>Embryophyta</taxon>
        <taxon>Tracheophyta</taxon>
        <taxon>Spermatophyta</taxon>
        <taxon>Magnoliopsida</taxon>
        <taxon>Ranunculales</taxon>
        <taxon>Papaveraceae</taxon>
        <taxon>Papaveroideae</taxon>
        <taxon>Papaver</taxon>
    </lineage>
</organism>
<reference evidence="1" key="1">
    <citation type="submission" date="2022-04" db="EMBL/GenBank/DDBJ databases">
        <title>A functionally conserved STORR gene fusion in Papaver species that diverged 16.8 million years ago.</title>
        <authorList>
            <person name="Catania T."/>
        </authorList>
    </citation>
    <scope>NUCLEOTIDE SEQUENCE</scope>
    <source>
        <strain evidence="1">S-188037</strain>
    </source>
</reference>
<protein>
    <submittedName>
        <fullName evidence="1">Uncharacterized protein</fullName>
    </submittedName>
</protein>
<dbReference type="EMBL" id="JAJJMB010004716">
    <property type="protein sequence ID" value="KAI3942174.1"/>
    <property type="molecule type" value="Genomic_DNA"/>
</dbReference>
<dbReference type="AlphaFoldDB" id="A0AAD4T806"/>
<evidence type="ECO:0000313" key="1">
    <source>
        <dbReference type="EMBL" id="KAI3942174.1"/>
    </source>
</evidence>
<keyword evidence="2" id="KW-1185">Reference proteome</keyword>
<proteinExistence type="predicted"/>
<gene>
    <name evidence="1" type="ORF">MKW98_003773</name>
</gene>
<accession>A0AAD4T806</accession>